<organism evidence="5 6">
    <name type="scientific">Cryptococcus floricola</name>
    <dbReference type="NCBI Taxonomy" id="2591691"/>
    <lineage>
        <taxon>Eukaryota</taxon>
        <taxon>Fungi</taxon>
        <taxon>Dikarya</taxon>
        <taxon>Basidiomycota</taxon>
        <taxon>Agaricomycotina</taxon>
        <taxon>Tremellomycetes</taxon>
        <taxon>Tremellales</taxon>
        <taxon>Cryptococcaceae</taxon>
        <taxon>Cryptococcus</taxon>
    </lineage>
</organism>
<evidence type="ECO:0000256" key="3">
    <source>
        <dbReference type="SAM" id="MobiDB-lite"/>
    </source>
</evidence>
<feature type="region of interest" description="Disordered" evidence="3">
    <location>
        <begin position="191"/>
        <end position="264"/>
    </location>
</feature>
<reference evidence="5 6" key="1">
    <citation type="submission" date="2017-05" db="EMBL/GenBank/DDBJ databases">
        <title>The Genome Sequence of Tsuchiyaea wingfieldii DSM 27421.</title>
        <authorList>
            <person name="Cuomo C."/>
            <person name="Passer A."/>
            <person name="Billmyre B."/>
            <person name="Heitman J."/>
        </authorList>
    </citation>
    <scope>NUCLEOTIDE SEQUENCE [LARGE SCALE GENOMIC DNA]</scope>
    <source>
        <strain evidence="5 6">DSM 27421</strain>
    </source>
</reference>
<evidence type="ECO:0000313" key="6">
    <source>
        <dbReference type="Proteomes" id="UP000322245"/>
    </source>
</evidence>
<dbReference type="PANTHER" id="PTHR46551:SF1">
    <property type="entry name" value="SAP DOMAIN-CONTAINING RIBONUCLEOPROTEIN"/>
    <property type="match status" value="1"/>
</dbReference>
<evidence type="ECO:0000313" key="5">
    <source>
        <dbReference type="EMBL" id="TYJ53248.1"/>
    </source>
</evidence>
<dbReference type="SUPFAM" id="SSF68906">
    <property type="entry name" value="SAP domain"/>
    <property type="match status" value="1"/>
</dbReference>
<feature type="region of interest" description="Disordered" evidence="3">
    <location>
        <begin position="140"/>
        <end position="177"/>
    </location>
</feature>
<accession>A0A5D3ARE5</accession>
<dbReference type="InterPro" id="IPR003034">
    <property type="entry name" value="SAP_dom"/>
</dbReference>
<keyword evidence="1" id="KW-0597">Phosphoprotein</keyword>
<name>A0A5D3ARE5_9TREE</name>
<dbReference type="Gene3D" id="1.10.720.30">
    <property type="entry name" value="SAP domain"/>
    <property type="match status" value="1"/>
</dbReference>
<dbReference type="GO" id="GO:0016973">
    <property type="term" value="P:poly(A)+ mRNA export from nucleus"/>
    <property type="evidence" value="ECO:0007669"/>
    <property type="project" value="TreeGrafter"/>
</dbReference>
<evidence type="ECO:0000256" key="1">
    <source>
        <dbReference type="ARBA" id="ARBA00022553"/>
    </source>
</evidence>
<dbReference type="PANTHER" id="PTHR46551">
    <property type="entry name" value="SAP DOMAIN-CONTAINING RIBONUCLEOPROTEIN"/>
    <property type="match status" value="1"/>
</dbReference>
<dbReference type="InterPro" id="IPR052240">
    <property type="entry name" value="SAP_domain_ribonucleoprotein"/>
</dbReference>
<dbReference type="Pfam" id="PF02037">
    <property type="entry name" value="SAP"/>
    <property type="match status" value="1"/>
</dbReference>
<protein>
    <recommendedName>
        <fullName evidence="4">SAP domain-containing protein</fullName>
    </recommendedName>
</protein>
<evidence type="ECO:0000259" key="4">
    <source>
        <dbReference type="PROSITE" id="PS50800"/>
    </source>
</evidence>
<dbReference type="SMART" id="SM00513">
    <property type="entry name" value="SAP"/>
    <property type="match status" value="1"/>
</dbReference>
<feature type="compositionally biased region" description="Low complexity" evidence="3">
    <location>
        <begin position="61"/>
        <end position="86"/>
    </location>
</feature>
<dbReference type="Proteomes" id="UP000322245">
    <property type="component" value="Unassembled WGS sequence"/>
</dbReference>
<proteinExistence type="inferred from homology"/>
<feature type="region of interest" description="Disordered" evidence="3">
    <location>
        <begin position="40"/>
        <end position="127"/>
    </location>
</feature>
<dbReference type="AlphaFoldDB" id="A0A5D3ARE5"/>
<feature type="compositionally biased region" description="Basic and acidic residues" evidence="3">
    <location>
        <begin position="158"/>
        <end position="167"/>
    </location>
</feature>
<dbReference type="InterPro" id="IPR036361">
    <property type="entry name" value="SAP_dom_sf"/>
</dbReference>
<comment type="similarity">
    <text evidence="2">Belongs to the SAP domain-containing ribonucleoprotein family.</text>
</comment>
<feature type="compositionally biased region" description="Low complexity" evidence="3">
    <location>
        <begin position="198"/>
        <end position="207"/>
    </location>
</feature>
<feature type="compositionally biased region" description="Acidic residues" evidence="3">
    <location>
        <begin position="45"/>
        <end position="54"/>
    </location>
</feature>
<dbReference type="EMBL" id="NIDF01000096">
    <property type="protein sequence ID" value="TYJ53248.1"/>
    <property type="molecule type" value="Genomic_DNA"/>
</dbReference>
<keyword evidence="6" id="KW-1185">Reference proteome</keyword>
<dbReference type="GO" id="GO:0005634">
    <property type="term" value="C:nucleus"/>
    <property type="evidence" value="ECO:0007669"/>
    <property type="project" value="TreeGrafter"/>
</dbReference>
<gene>
    <name evidence="5" type="ORF">B9479_006115</name>
</gene>
<feature type="compositionally biased region" description="Low complexity" evidence="3">
    <location>
        <begin position="140"/>
        <end position="157"/>
    </location>
</feature>
<comment type="caution">
    <text evidence="5">The sequence shown here is derived from an EMBL/GenBank/DDBJ whole genome shotgun (WGS) entry which is preliminary data.</text>
</comment>
<dbReference type="PROSITE" id="PS50800">
    <property type="entry name" value="SAP"/>
    <property type="match status" value="1"/>
</dbReference>
<feature type="compositionally biased region" description="Low complexity" evidence="3">
    <location>
        <begin position="107"/>
        <end position="119"/>
    </location>
</feature>
<sequence length="264" mass="27387">MDAQLQKLKVTDLKEILSKASLPQTGKKDDLIKRIIENNLSAEVQQDELTDPDAIDGTNVPASAPEATTAPAAPKTTLIDPTDTTTIPPPVAPLVPTDAPSADTDPLAAASGASAPEPELTADQKAMKARAERFGVPLQLAKPKPAAAAPAPAAPKEAAPKPAEKQKAGAIDKNPLGYSDEVLARRTAKFGAVEKKTAAPAPAAAAAKPEEKAPEPVDPEAAAKLAAEEEKKRKRLEKFAAPKSAETTEETDGSTEPDAKKVKV</sequence>
<evidence type="ECO:0000256" key="2">
    <source>
        <dbReference type="ARBA" id="ARBA00046328"/>
    </source>
</evidence>
<feature type="domain" description="SAP" evidence="4">
    <location>
        <begin position="5"/>
        <end position="39"/>
    </location>
</feature>